<dbReference type="AlphaFoldDB" id="A0A183JUM2"/>
<feature type="compositionally biased region" description="Polar residues" evidence="1">
    <location>
        <begin position="49"/>
        <end position="58"/>
    </location>
</feature>
<protein>
    <submittedName>
        <fullName evidence="5">Secreted protein</fullName>
    </submittedName>
</protein>
<dbReference type="WBParaSite" id="SCUD_0000641401-mRNA-1">
    <property type="protein sequence ID" value="SCUD_0000641401-mRNA-1"/>
    <property type="gene ID" value="SCUD_0000641401"/>
</dbReference>
<gene>
    <name evidence="3" type="ORF">SCUD_LOCUS6414</name>
</gene>
<evidence type="ECO:0000256" key="1">
    <source>
        <dbReference type="SAM" id="MobiDB-lite"/>
    </source>
</evidence>
<reference evidence="5" key="1">
    <citation type="submission" date="2016-06" db="UniProtKB">
        <authorList>
            <consortium name="WormBaseParasite"/>
        </authorList>
    </citation>
    <scope>IDENTIFICATION</scope>
</reference>
<keyword evidence="4" id="KW-1185">Reference proteome</keyword>
<evidence type="ECO:0000313" key="4">
    <source>
        <dbReference type="Proteomes" id="UP000279833"/>
    </source>
</evidence>
<dbReference type="Proteomes" id="UP000279833">
    <property type="component" value="Unassembled WGS sequence"/>
</dbReference>
<feature type="chain" id="PRO_5043140670" evidence="2">
    <location>
        <begin position="25"/>
        <end position="86"/>
    </location>
</feature>
<evidence type="ECO:0000313" key="3">
    <source>
        <dbReference type="EMBL" id="VDP03753.1"/>
    </source>
</evidence>
<organism evidence="5">
    <name type="scientific">Schistosoma curassoni</name>
    <dbReference type="NCBI Taxonomy" id="6186"/>
    <lineage>
        <taxon>Eukaryota</taxon>
        <taxon>Metazoa</taxon>
        <taxon>Spiralia</taxon>
        <taxon>Lophotrochozoa</taxon>
        <taxon>Platyhelminthes</taxon>
        <taxon>Trematoda</taxon>
        <taxon>Digenea</taxon>
        <taxon>Strigeidida</taxon>
        <taxon>Schistosomatoidea</taxon>
        <taxon>Schistosomatidae</taxon>
        <taxon>Schistosoma</taxon>
    </lineage>
</organism>
<evidence type="ECO:0000313" key="5">
    <source>
        <dbReference type="WBParaSite" id="SCUD_0000641401-mRNA-1"/>
    </source>
</evidence>
<sequence>MNKANIFLCGILSDILLNVFLAIAVDNLNEDEDEEEEGNGDALKKQNDTPELTETVEQTAPPPEQRENELNSVYVLFNFFSRNVIQ</sequence>
<feature type="signal peptide" evidence="2">
    <location>
        <begin position="1"/>
        <end position="24"/>
    </location>
</feature>
<reference evidence="3 4" key="2">
    <citation type="submission" date="2018-11" db="EMBL/GenBank/DDBJ databases">
        <authorList>
            <consortium name="Pathogen Informatics"/>
        </authorList>
    </citation>
    <scope>NUCLEOTIDE SEQUENCE [LARGE SCALE GENOMIC DNA]</scope>
    <source>
        <strain evidence="3">Dakar</strain>
        <strain evidence="4">Dakar, Senegal</strain>
    </source>
</reference>
<feature type="region of interest" description="Disordered" evidence="1">
    <location>
        <begin position="30"/>
        <end position="68"/>
    </location>
</feature>
<dbReference type="STRING" id="6186.A0A183JUM2"/>
<feature type="compositionally biased region" description="Acidic residues" evidence="1">
    <location>
        <begin position="30"/>
        <end position="39"/>
    </location>
</feature>
<keyword evidence="2" id="KW-0732">Signal</keyword>
<dbReference type="EMBL" id="UZAK01014074">
    <property type="protein sequence ID" value="VDP03753.1"/>
    <property type="molecule type" value="Genomic_DNA"/>
</dbReference>
<accession>A0A183JUM2</accession>
<proteinExistence type="predicted"/>
<name>A0A183JUM2_9TREM</name>
<evidence type="ECO:0000256" key="2">
    <source>
        <dbReference type="SAM" id="SignalP"/>
    </source>
</evidence>